<protein>
    <recommendedName>
        <fullName evidence="2">Methyltransferase domain-containing protein</fullName>
    </recommendedName>
</protein>
<evidence type="ECO:0008006" key="2">
    <source>
        <dbReference type="Google" id="ProtNLM"/>
    </source>
</evidence>
<dbReference type="Gene3D" id="3.40.50.150">
    <property type="entry name" value="Vaccinia Virus protein VP39"/>
    <property type="match status" value="1"/>
</dbReference>
<accession>A0A6C0IBZ6</accession>
<dbReference type="EMBL" id="MN740156">
    <property type="protein sequence ID" value="QHT90581.1"/>
    <property type="molecule type" value="Genomic_DNA"/>
</dbReference>
<dbReference type="InterPro" id="IPR029063">
    <property type="entry name" value="SAM-dependent_MTases_sf"/>
</dbReference>
<organism evidence="1">
    <name type="scientific">viral metagenome</name>
    <dbReference type="NCBI Taxonomy" id="1070528"/>
    <lineage>
        <taxon>unclassified sequences</taxon>
        <taxon>metagenomes</taxon>
        <taxon>organismal metagenomes</taxon>
    </lineage>
</organism>
<dbReference type="AlphaFoldDB" id="A0A6C0IBZ6"/>
<name>A0A6C0IBZ6_9ZZZZ</name>
<reference evidence="1" key="1">
    <citation type="journal article" date="2020" name="Nature">
        <title>Giant virus diversity and host interactions through global metagenomics.</title>
        <authorList>
            <person name="Schulz F."/>
            <person name="Roux S."/>
            <person name="Paez-Espino D."/>
            <person name="Jungbluth S."/>
            <person name="Walsh D.A."/>
            <person name="Denef V.J."/>
            <person name="McMahon K.D."/>
            <person name="Konstantinidis K.T."/>
            <person name="Eloe-Fadrosh E.A."/>
            <person name="Kyrpides N.C."/>
            <person name="Woyke T."/>
        </authorList>
    </citation>
    <scope>NUCLEOTIDE SEQUENCE</scope>
    <source>
        <strain evidence="1">GVMAG-M-3300023184-71</strain>
    </source>
</reference>
<evidence type="ECO:0000313" key="1">
    <source>
        <dbReference type="EMBL" id="QHT90581.1"/>
    </source>
</evidence>
<sequence length="260" mass="30198">MLLMIVLLLLLVFIVLVLVVPPRQQDAYGNHVSTFQELFKTLEYGSLKNKFTFRTYEELFGRFRHKNPVILEIGVRGGGGTELFYKYFDNQCEIYGVDIEERVKRIQKKYPQTQIFIGDQADPVFMKHVAETIGKPIDIVLDDGGHFMHQQIRSFEALFPFVREGGVYVIEDVQTSYNEEFNNHTTPTLVEYLKTMTDKVVQGSLGTQSQVKSIQFYKDMVAIQKDKDIPFGFVYKDKNTYKDSILNVYHDVPDPFDVEY</sequence>
<dbReference type="Pfam" id="PF13578">
    <property type="entry name" value="Methyltransf_24"/>
    <property type="match status" value="1"/>
</dbReference>
<dbReference type="SUPFAM" id="SSF53335">
    <property type="entry name" value="S-adenosyl-L-methionine-dependent methyltransferases"/>
    <property type="match status" value="1"/>
</dbReference>
<proteinExistence type="predicted"/>